<proteinExistence type="predicted"/>
<sequence>MENKTEISGAGIYGVDKGMINFKLGPKFALTYGKSRLNVLYLRYKAFCSFMHHTTKRNLLVPNHGIMTFQPDGTPKGYLTFDIVPLNDWISPSFWLGRFDLNFKICDAQSVTFKQNSTSEKKKNQVNTANKSYLKLKNGDDLLYKMQFIQSEVFEDPGLVTEIYELTRKLNNNTMQNLLRKPTIGDRILNALCFRWFRPA</sequence>
<evidence type="ECO:0000313" key="1">
    <source>
        <dbReference type="EMBL" id="CAG6641292.1"/>
    </source>
</evidence>
<organism evidence="1">
    <name type="scientific">Cacopsylla melanoneura</name>
    <dbReference type="NCBI Taxonomy" id="428564"/>
    <lineage>
        <taxon>Eukaryota</taxon>
        <taxon>Metazoa</taxon>
        <taxon>Ecdysozoa</taxon>
        <taxon>Arthropoda</taxon>
        <taxon>Hexapoda</taxon>
        <taxon>Insecta</taxon>
        <taxon>Pterygota</taxon>
        <taxon>Neoptera</taxon>
        <taxon>Paraneoptera</taxon>
        <taxon>Hemiptera</taxon>
        <taxon>Sternorrhyncha</taxon>
        <taxon>Psylloidea</taxon>
        <taxon>Psyllidae</taxon>
        <taxon>Psyllinae</taxon>
        <taxon>Cacopsylla</taxon>
    </lineage>
</organism>
<name>A0A8D8R2M4_9HEMI</name>
<protein>
    <submittedName>
        <fullName evidence="1">Uncharacterized protein</fullName>
    </submittedName>
</protein>
<dbReference type="AlphaFoldDB" id="A0A8D8R2M4"/>
<reference evidence="1" key="1">
    <citation type="submission" date="2021-05" db="EMBL/GenBank/DDBJ databases">
        <authorList>
            <person name="Alioto T."/>
            <person name="Alioto T."/>
            <person name="Gomez Garrido J."/>
        </authorList>
    </citation>
    <scope>NUCLEOTIDE SEQUENCE</scope>
</reference>
<dbReference type="EMBL" id="HBUF01116563">
    <property type="protein sequence ID" value="CAG6641283.1"/>
    <property type="molecule type" value="Transcribed_RNA"/>
</dbReference>
<dbReference type="EMBL" id="HBUF01116567">
    <property type="protein sequence ID" value="CAG6641292.1"/>
    <property type="molecule type" value="Transcribed_RNA"/>
</dbReference>
<accession>A0A8D8R2M4</accession>